<comment type="cofactor">
    <cofactor evidence="1">
        <name>Mg(2+)</name>
        <dbReference type="ChEBI" id="CHEBI:18420"/>
    </cofactor>
</comment>
<sequence length="432" mass="50037">MKMEKKKSLKIILLEKSRVAIIRTDSKVKQITMNEDNYQIGDIHIGKIKTTLHNINAAFIQIDSVGKNGFIQLENSTSNHIKEKGLISERGIDDSRVLVQIIKEPSGNKGLSLSKDIELKGKYVSLVLLSNKSNPLEKIMEDPKKHYFKLLKIFLSSNHVKLEIKEKTLRINIKHVIKDCKKLYEQWKLIKKKIQESNSPRLISKKVDFSYKILLDFYNGDIHKIILDSKMQAIKISNILMQWQKRKKVLNIEYCLNKKNISKKYNLGNIFQQIIQSRVNLKSGASIVIEKTEALTVIDVNSGTFKNKTKLEKSTFWINCEAAKEISNQLVLRNIGGVVIVDFIDMHSQKDQFHLLYYFNTFLNKDKNNPKIIQFSEIGLVELTRARKGKNVYDVFTMKCYKCDSNGYLLKKLNFTNRKKYNLLALNTMSLQ</sequence>
<dbReference type="InterPro" id="IPR004659">
    <property type="entry name" value="RNase_E/G"/>
</dbReference>
<name>A0A7T8JKE3_9CRYP</name>
<keyword evidence="3" id="KW-0479">Metal-binding</keyword>
<proteinExistence type="inferred from homology"/>
<evidence type="ECO:0000256" key="5">
    <source>
        <dbReference type="ARBA" id="ARBA00022842"/>
    </source>
</evidence>
<dbReference type="GO" id="GO:0046872">
    <property type="term" value="F:metal ion binding"/>
    <property type="evidence" value="ECO:0007669"/>
    <property type="project" value="UniProtKB-KW"/>
</dbReference>
<keyword evidence="5" id="KW-0460">Magnesium</keyword>
<dbReference type="Pfam" id="PF10150">
    <property type="entry name" value="RNase_E_G"/>
    <property type="match status" value="1"/>
</dbReference>
<dbReference type="GO" id="GO:0003723">
    <property type="term" value="F:RNA binding"/>
    <property type="evidence" value="ECO:0007669"/>
    <property type="project" value="UniProtKB-KW"/>
</dbReference>
<geneLocation type="chloroplast" evidence="9"/>
<feature type="domain" description="RNA-binding protein AU-1/Ribonuclease E/G" evidence="8">
    <location>
        <begin position="120"/>
        <end position="387"/>
    </location>
</feature>
<evidence type="ECO:0000313" key="9">
    <source>
        <dbReference type="EMBL" id="QQP22451.1"/>
    </source>
</evidence>
<evidence type="ECO:0000256" key="2">
    <source>
        <dbReference type="ARBA" id="ARBA00005522"/>
    </source>
</evidence>
<dbReference type="InterPro" id="IPR019307">
    <property type="entry name" value="RNA-bd_AU-1/RNase_E/G"/>
</dbReference>
<comment type="similarity">
    <text evidence="2">Belongs to the RNase E/G family.</text>
</comment>
<organism evidence="9">
    <name type="scientific">Baffinella frigidus</name>
    <dbReference type="NCBI Taxonomy" id="2571260"/>
    <lineage>
        <taxon>Eukaryota</taxon>
        <taxon>Cryptophyceae</taxon>
        <taxon>Cryptomonadales</taxon>
        <taxon>Baffinellaceae</taxon>
        <taxon>Baffinella</taxon>
    </lineage>
</organism>
<dbReference type="GO" id="GO:0016787">
    <property type="term" value="F:hydrolase activity"/>
    <property type="evidence" value="ECO:0007669"/>
    <property type="project" value="UniProtKB-KW"/>
</dbReference>
<evidence type="ECO:0000259" key="8">
    <source>
        <dbReference type="Pfam" id="PF10150"/>
    </source>
</evidence>
<dbReference type="GO" id="GO:0005737">
    <property type="term" value="C:cytoplasm"/>
    <property type="evidence" value="ECO:0007669"/>
    <property type="project" value="TreeGrafter"/>
</dbReference>
<evidence type="ECO:0000256" key="7">
    <source>
        <dbReference type="ARBA" id="ARBA00023436"/>
    </source>
</evidence>
<reference evidence="9" key="1">
    <citation type="journal article" date="2019" name="Mitochondrial DNA Part B Resour">
        <title>The complete plastid genome of a marine microalgae Cryptophyceae sp. CCMP2293 (Cryptophyta).</title>
        <authorList>
            <person name="Xu K."/>
            <person name="Hu S."/>
            <person name="Tang X."/>
        </authorList>
    </citation>
    <scope>NUCLEOTIDE SEQUENCE</scope>
</reference>
<keyword evidence="4" id="KW-0378">Hydrolase</keyword>
<evidence type="ECO:0000256" key="6">
    <source>
        <dbReference type="ARBA" id="ARBA00022884"/>
    </source>
</evidence>
<dbReference type="GO" id="GO:0004540">
    <property type="term" value="F:RNA nuclease activity"/>
    <property type="evidence" value="ECO:0007669"/>
    <property type="project" value="InterPro"/>
</dbReference>
<dbReference type="GO" id="GO:0006364">
    <property type="term" value="P:rRNA processing"/>
    <property type="evidence" value="ECO:0007669"/>
    <property type="project" value="TreeGrafter"/>
</dbReference>
<keyword evidence="6" id="KW-0694">RNA-binding</keyword>
<keyword evidence="9" id="KW-0150">Chloroplast</keyword>
<evidence type="ECO:0000256" key="3">
    <source>
        <dbReference type="ARBA" id="ARBA00022723"/>
    </source>
</evidence>
<dbReference type="Gene3D" id="2.40.50.140">
    <property type="entry name" value="Nucleic acid-binding proteins"/>
    <property type="match status" value="1"/>
</dbReference>
<keyword evidence="9" id="KW-0934">Plastid</keyword>
<dbReference type="AlphaFoldDB" id="A0A7T8JKE3"/>
<dbReference type="CDD" id="cd04453">
    <property type="entry name" value="S1_RNase_E"/>
    <property type="match status" value="1"/>
</dbReference>
<dbReference type="PANTHER" id="PTHR30001:SF0">
    <property type="entry name" value="RIBONUCLEASE G"/>
    <property type="match status" value="1"/>
</dbReference>
<protein>
    <submittedName>
        <fullName evidence="9">Rne/Rng family ribonuclease</fullName>
    </submittedName>
</protein>
<dbReference type="InterPro" id="IPR012340">
    <property type="entry name" value="NA-bd_OB-fold"/>
</dbReference>
<evidence type="ECO:0000256" key="4">
    <source>
        <dbReference type="ARBA" id="ARBA00022801"/>
    </source>
</evidence>
<gene>
    <name evidence="9" type="primary">rne</name>
</gene>
<dbReference type="SUPFAM" id="SSF50249">
    <property type="entry name" value="Nucleic acid-binding proteins"/>
    <property type="match status" value="1"/>
</dbReference>
<comment type="function">
    <text evidence="7">Involved in intercistronic processing of primary transcripts from chloroplast operons. The endonucleolytic activity of the enzyme depends on the number of phosphates at the 5' end, is inhibited by structured RNA, and preferentially cleaves A/U-rich sequences.</text>
</comment>
<accession>A0A7T8JKE3</accession>
<evidence type="ECO:0000256" key="1">
    <source>
        <dbReference type="ARBA" id="ARBA00001946"/>
    </source>
</evidence>
<dbReference type="PANTHER" id="PTHR30001">
    <property type="entry name" value="RIBONUCLEASE"/>
    <property type="match status" value="1"/>
</dbReference>
<dbReference type="EMBL" id="MK798155">
    <property type="protein sequence ID" value="QQP22451.1"/>
    <property type="molecule type" value="Genomic_DNA"/>
</dbReference>